<name>A0A382E142_9ZZZZ</name>
<dbReference type="PROSITE" id="PS51101">
    <property type="entry name" value="PTS_EIIB_TYPE_4"/>
    <property type="match status" value="1"/>
</dbReference>
<evidence type="ECO:0000256" key="3">
    <source>
        <dbReference type="ARBA" id="ARBA00022490"/>
    </source>
</evidence>
<dbReference type="Gene3D" id="3.40.35.10">
    <property type="entry name" value="Phosphotransferase system, sorbose subfamily IIB component"/>
    <property type="match status" value="1"/>
</dbReference>
<evidence type="ECO:0000313" key="9">
    <source>
        <dbReference type="EMBL" id="SVB44139.1"/>
    </source>
</evidence>
<evidence type="ECO:0000256" key="7">
    <source>
        <dbReference type="ARBA" id="ARBA00022777"/>
    </source>
</evidence>
<proteinExistence type="predicted"/>
<evidence type="ECO:0000256" key="6">
    <source>
        <dbReference type="ARBA" id="ARBA00022683"/>
    </source>
</evidence>
<evidence type="ECO:0000256" key="5">
    <source>
        <dbReference type="ARBA" id="ARBA00022679"/>
    </source>
</evidence>
<keyword evidence="2" id="KW-0813">Transport</keyword>
<keyword evidence="3" id="KW-0963">Cytoplasm</keyword>
<comment type="subcellular location">
    <subcellularLocation>
        <location evidence="1">Cytoplasm</location>
    </subcellularLocation>
</comment>
<dbReference type="GO" id="GO:0009401">
    <property type="term" value="P:phosphoenolpyruvate-dependent sugar phosphotransferase system"/>
    <property type="evidence" value="ECO:0007669"/>
    <property type="project" value="UniProtKB-KW"/>
</dbReference>
<evidence type="ECO:0000256" key="2">
    <source>
        <dbReference type="ARBA" id="ARBA00022448"/>
    </source>
</evidence>
<keyword evidence="7" id="KW-0418">Kinase</keyword>
<feature type="non-terminal residue" evidence="9">
    <location>
        <position position="1"/>
    </location>
</feature>
<evidence type="ECO:0000256" key="1">
    <source>
        <dbReference type="ARBA" id="ARBA00004496"/>
    </source>
</evidence>
<keyword evidence="4" id="KW-0762">Sugar transport</keyword>
<dbReference type="SUPFAM" id="SSF52728">
    <property type="entry name" value="PTS IIb component"/>
    <property type="match status" value="1"/>
</dbReference>
<evidence type="ECO:0000259" key="8">
    <source>
        <dbReference type="PROSITE" id="PS51101"/>
    </source>
</evidence>
<gene>
    <name evidence="9" type="ORF">METZ01_LOCUS196993</name>
</gene>
<dbReference type="GO" id="GO:0008982">
    <property type="term" value="F:protein-N(PI)-phosphohistidine-sugar phosphotransferase activity"/>
    <property type="evidence" value="ECO:0007669"/>
    <property type="project" value="InterPro"/>
</dbReference>
<dbReference type="InterPro" id="IPR004720">
    <property type="entry name" value="PTS_IIB_sorbose-sp"/>
</dbReference>
<sequence>VPIVLFRVDERLIHGQVVIGWGNQLRPDRYLVVDEKLALSDWEQDLYRLGAAGVDVQFMTPEVARENLDAWRLDTARSILLTKEVPTMGRLAEGGLLIGEKVNLGGIHHGPGREEFLTYLHLTEDDISELEKMRSAGVEVTARDLPDTHRVNLETLLKSKWKYS</sequence>
<keyword evidence="6" id="KW-0598">Phosphotransferase system</keyword>
<dbReference type="InterPro" id="IPR036667">
    <property type="entry name" value="PTS_IIB_sorbose-sp_sf"/>
</dbReference>
<accession>A0A382E142</accession>
<dbReference type="Pfam" id="PF03830">
    <property type="entry name" value="PTSIIB_sorb"/>
    <property type="match status" value="1"/>
</dbReference>
<protein>
    <recommendedName>
        <fullName evidence="8">PTS EIIB type-4 domain-containing protein</fullName>
    </recommendedName>
</protein>
<dbReference type="GO" id="GO:0005737">
    <property type="term" value="C:cytoplasm"/>
    <property type="evidence" value="ECO:0007669"/>
    <property type="project" value="UniProtKB-SubCell"/>
</dbReference>
<organism evidence="9">
    <name type="scientific">marine metagenome</name>
    <dbReference type="NCBI Taxonomy" id="408172"/>
    <lineage>
        <taxon>unclassified sequences</taxon>
        <taxon>metagenomes</taxon>
        <taxon>ecological metagenomes</taxon>
    </lineage>
</organism>
<reference evidence="9" key="1">
    <citation type="submission" date="2018-05" db="EMBL/GenBank/DDBJ databases">
        <authorList>
            <person name="Lanie J.A."/>
            <person name="Ng W.-L."/>
            <person name="Kazmierczak K.M."/>
            <person name="Andrzejewski T.M."/>
            <person name="Davidsen T.M."/>
            <person name="Wayne K.J."/>
            <person name="Tettelin H."/>
            <person name="Glass J.I."/>
            <person name="Rusch D."/>
            <person name="Podicherti R."/>
            <person name="Tsui H.-C.T."/>
            <person name="Winkler M.E."/>
        </authorList>
    </citation>
    <scope>NUCLEOTIDE SEQUENCE</scope>
</reference>
<dbReference type="AlphaFoldDB" id="A0A382E142"/>
<dbReference type="GO" id="GO:0016301">
    <property type="term" value="F:kinase activity"/>
    <property type="evidence" value="ECO:0007669"/>
    <property type="project" value="UniProtKB-KW"/>
</dbReference>
<dbReference type="EMBL" id="UINC01042037">
    <property type="protein sequence ID" value="SVB44139.1"/>
    <property type="molecule type" value="Genomic_DNA"/>
</dbReference>
<keyword evidence="5" id="KW-0808">Transferase</keyword>
<evidence type="ECO:0000256" key="4">
    <source>
        <dbReference type="ARBA" id="ARBA00022597"/>
    </source>
</evidence>
<feature type="domain" description="PTS EIIB type-4" evidence="8">
    <location>
        <begin position="1"/>
        <end position="164"/>
    </location>
</feature>